<feature type="signal peptide" evidence="1">
    <location>
        <begin position="1"/>
        <end position="21"/>
    </location>
</feature>
<accession>A0A0U9HDJ8</accession>
<dbReference type="STRING" id="224999.GCA_001485475_00755"/>
<evidence type="ECO:0008006" key="4">
    <source>
        <dbReference type="Google" id="ProtNLM"/>
    </source>
</evidence>
<keyword evidence="3" id="KW-1185">Reference proteome</keyword>
<evidence type="ECO:0000256" key="1">
    <source>
        <dbReference type="SAM" id="SignalP"/>
    </source>
</evidence>
<dbReference type="PROSITE" id="PS51257">
    <property type="entry name" value="PROKAR_LIPOPROTEIN"/>
    <property type="match status" value="1"/>
</dbReference>
<dbReference type="Proteomes" id="UP000062160">
    <property type="component" value="Unassembled WGS sequence"/>
</dbReference>
<gene>
    <name evidence="2" type="ORF">TSYNT_6129</name>
</gene>
<sequence length="147" mass="16925">MKKYYILAITLCAMFLLIACANPNSEVVGEYDTSKLGGDFAKSSNEAYAIGSNKDKMPVFKDTDKAFKQALIDYEEGFKAIQKEFNLKPVSKKNWEAYKTYGWQLSADNDEEIRRQGREITQFFDIYENSFKQLSVLHIKSINKFNS</sequence>
<reference evidence="2" key="1">
    <citation type="journal article" date="2016" name="Genome Announc.">
        <title>Draft Genome Sequence of the Syntrophic Lactate-Degrading Bacterium Tepidanaerobacter syntrophicus JLT.</title>
        <authorList>
            <person name="Matsuura N."/>
            <person name="Ohashi A."/>
            <person name="Tourlousse D.M."/>
            <person name="Sekiguchi Y."/>
        </authorList>
    </citation>
    <scope>NUCLEOTIDE SEQUENCE [LARGE SCALE GENOMIC DNA]</scope>
    <source>
        <strain evidence="2">JL</strain>
    </source>
</reference>
<dbReference type="AlphaFoldDB" id="A0A0U9HDJ8"/>
<evidence type="ECO:0000313" key="2">
    <source>
        <dbReference type="EMBL" id="GAQ24749.1"/>
    </source>
</evidence>
<dbReference type="EMBL" id="DF977000">
    <property type="protein sequence ID" value="GAQ24749.1"/>
    <property type="molecule type" value="Genomic_DNA"/>
</dbReference>
<keyword evidence="1" id="KW-0732">Signal</keyword>
<proteinExistence type="predicted"/>
<protein>
    <recommendedName>
        <fullName evidence="4">Lipoprotein</fullName>
    </recommendedName>
</protein>
<dbReference type="RefSeq" id="WP_059031866.1">
    <property type="nucleotide sequence ID" value="NZ_DF977000.1"/>
</dbReference>
<feature type="chain" id="PRO_5006864870" description="Lipoprotein" evidence="1">
    <location>
        <begin position="22"/>
        <end position="147"/>
    </location>
</feature>
<name>A0A0U9HDJ8_9FIRM</name>
<organism evidence="2">
    <name type="scientific">Tepidanaerobacter syntrophicus</name>
    <dbReference type="NCBI Taxonomy" id="224999"/>
    <lineage>
        <taxon>Bacteria</taxon>
        <taxon>Bacillati</taxon>
        <taxon>Bacillota</taxon>
        <taxon>Clostridia</taxon>
        <taxon>Thermosediminibacterales</taxon>
        <taxon>Tepidanaerobacteraceae</taxon>
        <taxon>Tepidanaerobacter</taxon>
    </lineage>
</organism>
<dbReference type="OrthoDB" id="1853246at2"/>
<evidence type="ECO:0000313" key="3">
    <source>
        <dbReference type="Proteomes" id="UP000062160"/>
    </source>
</evidence>